<dbReference type="SUPFAM" id="SSF56300">
    <property type="entry name" value="Metallo-dependent phosphatases"/>
    <property type="match status" value="1"/>
</dbReference>
<reference evidence="2 3" key="1">
    <citation type="submission" date="2018-07" db="EMBL/GenBank/DDBJ databases">
        <title>Genomic Encyclopedia of Type Strains, Phase III (KMG-III): the genomes of soil and plant-associated and newly described type strains.</title>
        <authorList>
            <person name="Whitman W."/>
        </authorList>
    </citation>
    <scope>NUCLEOTIDE SEQUENCE [LARGE SCALE GENOMIC DNA]</scope>
    <source>
        <strain evidence="2 3">CECT 7287</strain>
    </source>
</reference>
<organism evidence="2 3">
    <name type="scientific">Cohnella phaseoli</name>
    <dbReference type="NCBI Taxonomy" id="456490"/>
    <lineage>
        <taxon>Bacteria</taxon>
        <taxon>Bacillati</taxon>
        <taxon>Bacillota</taxon>
        <taxon>Bacilli</taxon>
        <taxon>Bacillales</taxon>
        <taxon>Paenibacillaceae</taxon>
        <taxon>Cohnella</taxon>
    </lineage>
</organism>
<dbReference type="CDD" id="cd07383">
    <property type="entry name" value="MPP_Dcr2"/>
    <property type="match status" value="1"/>
</dbReference>
<dbReference type="Pfam" id="PF00149">
    <property type="entry name" value="Metallophos"/>
    <property type="match status" value="1"/>
</dbReference>
<dbReference type="GO" id="GO:0005737">
    <property type="term" value="C:cytoplasm"/>
    <property type="evidence" value="ECO:0007669"/>
    <property type="project" value="TreeGrafter"/>
</dbReference>
<proteinExistence type="predicted"/>
<dbReference type="OrthoDB" id="9816081at2"/>
<gene>
    <name evidence="2" type="ORF">DFP98_11164</name>
</gene>
<protein>
    <submittedName>
        <fullName evidence="2">3',5'-cyclic AMP phosphodiesterase CpdA</fullName>
    </submittedName>
</protein>
<dbReference type="AlphaFoldDB" id="A0A3D9JRW7"/>
<evidence type="ECO:0000313" key="2">
    <source>
        <dbReference type="EMBL" id="RED76680.1"/>
    </source>
</evidence>
<dbReference type="GO" id="GO:0016788">
    <property type="term" value="F:hydrolase activity, acting on ester bonds"/>
    <property type="evidence" value="ECO:0007669"/>
    <property type="project" value="TreeGrafter"/>
</dbReference>
<feature type="domain" description="Calcineurin-like phosphoesterase" evidence="1">
    <location>
        <begin position="14"/>
        <end position="243"/>
    </location>
</feature>
<dbReference type="InterPro" id="IPR011230">
    <property type="entry name" value="PAP14/16/28/29"/>
</dbReference>
<evidence type="ECO:0000259" key="1">
    <source>
        <dbReference type="Pfam" id="PF00149"/>
    </source>
</evidence>
<dbReference type="InterPro" id="IPR029052">
    <property type="entry name" value="Metallo-depent_PP-like"/>
</dbReference>
<dbReference type="PANTHER" id="PTHR32440:SF0">
    <property type="entry name" value="PHOSPHATASE DCR2-RELATED"/>
    <property type="match status" value="1"/>
</dbReference>
<name>A0A3D9JRW7_9BACL</name>
<evidence type="ECO:0000313" key="3">
    <source>
        <dbReference type="Proteomes" id="UP000256977"/>
    </source>
</evidence>
<accession>A0A3D9JRW7</accession>
<keyword evidence="3" id="KW-1185">Reference proteome</keyword>
<dbReference type="RefSeq" id="WP_116061483.1">
    <property type="nucleotide sequence ID" value="NZ_QRDZ01000011.1"/>
</dbReference>
<sequence>MGSSLEFRSDGTFTIVQFTDLHWTNGGRKDALTRALMERVLEEERPDLIVLTGDIIDSLRCADPVSSFRDALSVSAGSGIPWATVFGNHDSEGAVSRQKLMSVQLELSGAIAEPGPDNVSGVGNFVARIGNAAGQTGAALYFLDSGAYSELPSVGGYDWIRADQIAWYREQASALRRANGGTPVPALLFQHIPLPEYREVWNTSVCNGHRHEKVHAPRVNSGLFSALVETGGVTGVFCGHDHTNDYFGELRGIKLVYGRATGYNTYGRWFHRRGARVIRLRDGEAGFSTWLRLANGHRVDHPHRHWPSWFSRA</sequence>
<dbReference type="PIRSF" id="PIRSF030250">
    <property type="entry name" value="Ptase_At2g46880"/>
    <property type="match status" value="1"/>
</dbReference>
<dbReference type="Proteomes" id="UP000256977">
    <property type="component" value="Unassembled WGS sequence"/>
</dbReference>
<dbReference type="Gene3D" id="3.60.21.10">
    <property type="match status" value="1"/>
</dbReference>
<dbReference type="EMBL" id="QRDZ01000011">
    <property type="protein sequence ID" value="RED76680.1"/>
    <property type="molecule type" value="Genomic_DNA"/>
</dbReference>
<dbReference type="InterPro" id="IPR004843">
    <property type="entry name" value="Calcineurin-like_PHP"/>
</dbReference>
<dbReference type="PANTHER" id="PTHR32440">
    <property type="entry name" value="PHOSPHATASE DCR2-RELATED-RELATED"/>
    <property type="match status" value="1"/>
</dbReference>
<comment type="caution">
    <text evidence="2">The sequence shown here is derived from an EMBL/GenBank/DDBJ whole genome shotgun (WGS) entry which is preliminary data.</text>
</comment>